<keyword evidence="2" id="KW-1185">Reference proteome</keyword>
<feature type="compositionally biased region" description="Low complexity" evidence="1">
    <location>
        <begin position="292"/>
        <end position="306"/>
    </location>
</feature>
<feature type="region of interest" description="Disordered" evidence="1">
    <location>
        <begin position="158"/>
        <end position="201"/>
    </location>
</feature>
<evidence type="ECO:0000313" key="3">
    <source>
        <dbReference type="WBParaSite" id="jg10539"/>
    </source>
</evidence>
<evidence type="ECO:0000313" key="2">
    <source>
        <dbReference type="Proteomes" id="UP000887574"/>
    </source>
</evidence>
<dbReference type="Proteomes" id="UP000887574">
    <property type="component" value="Unplaced"/>
</dbReference>
<feature type="compositionally biased region" description="Basic and acidic residues" evidence="1">
    <location>
        <begin position="240"/>
        <end position="249"/>
    </location>
</feature>
<protein>
    <submittedName>
        <fullName evidence="3">Uncharacterized protein</fullName>
    </submittedName>
</protein>
<feature type="compositionally biased region" description="Low complexity" evidence="1">
    <location>
        <begin position="168"/>
        <end position="186"/>
    </location>
</feature>
<sequence>MDNWMDDDEPQPDCFLSTVGAVSHSDCSNDGSNGVTQAMNEAPAVLSESNASCSFSRIEAETGSGAIPEDTLANFEANDFTSTIDSTSHDYLLSTDFYGAGSSSFCNNTSNSSERKYAPSSSVNNSPAVSEIIQEMQSTNIGEVASTVERSLRVLRQLKNSTTRGQPTPTNSSTSKTAATSTASKMSKVKENQEDSSAIHKSGSADLLPTLLRYMNQCHVALTLEDLNSVFIRDKKIQSMSTLRKDRESRQKKRKETSKGGDEHKSKKSEHRRSSGSSKVFSKDRASTSPVAAASRASGSFGASVGKSAGLKKPKKFTPMATCCVCKETIDSDQTTLPSNTSFCSKECVQKQVKIAMQCVKPGESVMLMDLNGMVLNESKSPKIEALESFLMQYPNFQPVLNTSMCMA</sequence>
<reference evidence="3" key="1">
    <citation type="submission" date="2022-11" db="UniProtKB">
        <authorList>
            <consortium name="WormBaseParasite"/>
        </authorList>
    </citation>
    <scope>IDENTIFICATION</scope>
</reference>
<organism evidence="2 3">
    <name type="scientific">Ditylenchus dipsaci</name>
    <dbReference type="NCBI Taxonomy" id="166011"/>
    <lineage>
        <taxon>Eukaryota</taxon>
        <taxon>Metazoa</taxon>
        <taxon>Ecdysozoa</taxon>
        <taxon>Nematoda</taxon>
        <taxon>Chromadorea</taxon>
        <taxon>Rhabditida</taxon>
        <taxon>Tylenchina</taxon>
        <taxon>Tylenchomorpha</taxon>
        <taxon>Sphaerularioidea</taxon>
        <taxon>Anguinidae</taxon>
        <taxon>Anguininae</taxon>
        <taxon>Ditylenchus</taxon>
    </lineage>
</organism>
<feature type="region of interest" description="Disordered" evidence="1">
    <location>
        <begin position="240"/>
        <end position="308"/>
    </location>
</feature>
<name>A0A915CMG8_9BILA</name>
<proteinExistence type="predicted"/>
<dbReference type="AlphaFoldDB" id="A0A915CMG8"/>
<dbReference type="WBParaSite" id="jg10539">
    <property type="protein sequence ID" value="jg10539"/>
    <property type="gene ID" value="jg10539"/>
</dbReference>
<accession>A0A915CMG8</accession>
<evidence type="ECO:0000256" key="1">
    <source>
        <dbReference type="SAM" id="MobiDB-lite"/>
    </source>
</evidence>
<feature type="compositionally biased region" description="Polar residues" evidence="1">
    <location>
        <begin position="158"/>
        <end position="167"/>
    </location>
</feature>